<dbReference type="EC" id="7.-.-.-" evidence="8"/>
<dbReference type="CDD" id="cd03225">
    <property type="entry name" value="ABC_cobalt_CbiO_domain1"/>
    <property type="match status" value="1"/>
</dbReference>
<comment type="caution">
    <text evidence="10">The sequence shown here is derived from an EMBL/GenBank/DDBJ whole genome shotgun (WGS) entry which is preliminary data.</text>
</comment>
<dbReference type="GO" id="GO:0005524">
    <property type="term" value="F:ATP binding"/>
    <property type="evidence" value="ECO:0007669"/>
    <property type="project" value="UniProtKB-UniRule"/>
</dbReference>
<evidence type="ECO:0000259" key="9">
    <source>
        <dbReference type="PROSITE" id="PS50893"/>
    </source>
</evidence>
<dbReference type="SMART" id="SM00382">
    <property type="entry name" value="AAA"/>
    <property type="match status" value="1"/>
</dbReference>
<dbReference type="FunFam" id="3.40.50.300:FF:000224">
    <property type="entry name" value="Energy-coupling factor transporter ATP-binding protein EcfA"/>
    <property type="match status" value="1"/>
</dbReference>
<keyword evidence="4 8" id="KW-0547">Nucleotide-binding</keyword>
<dbReference type="AlphaFoldDB" id="A0A1S2LXD3"/>
<dbReference type="OrthoDB" id="9784332at2"/>
<comment type="subunit">
    <text evidence="8">Forms a stable energy-coupling factor (ECF) transporter complex composed of 2 membrane-embedded substrate-binding proteins (S component), 2 ATP-binding proteins (A component) and 2 transmembrane proteins (T component).</text>
</comment>
<dbReference type="Pfam" id="PF00005">
    <property type="entry name" value="ABC_tran"/>
    <property type="match status" value="1"/>
</dbReference>
<proteinExistence type="inferred from homology"/>
<evidence type="ECO:0000256" key="7">
    <source>
        <dbReference type="ARBA" id="ARBA00023136"/>
    </source>
</evidence>
<feature type="domain" description="ABC transporter" evidence="9">
    <location>
        <begin position="3"/>
        <end position="246"/>
    </location>
</feature>
<sequence>MEIKIKNLDHTYMPGTPFEHEALKGINLHIESGKFVAIIGHTGSGKSTIVQHLNGLLKPTRGSIQIGEYLIQANKKNKDLSKLRKHVGMVFQYPEHQLFDETVESDIAFGPLNFGLSKEQVQKRVAEVIPLVKLSEDVLKKSPFDLSGGQKRRVAIAGVLASKPQVLVLDEPTAGLDPLGRTQMMELFVTLHKEEKLTTILVTHNMEFAAMYADVVVVMDKGKILLQGSPEEIFNSKDLLKEIGLDVPQTVQLAMMLEERFDIKLPNHLFTNEKLVEAIVKLLEKGLE</sequence>
<dbReference type="NCBIfam" id="TIGR04521">
    <property type="entry name" value="ECF_ATPase_2"/>
    <property type="match status" value="1"/>
</dbReference>
<evidence type="ECO:0000256" key="3">
    <source>
        <dbReference type="ARBA" id="ARBA00022475"/>
    </source>
</evidence>
<accession>A0A1S2LXD3</accession>
<evidence type="ECO:0000256" key="2">
    <source>
        <dbReference type="ARBA" id="ARBA00022448"/>
    </source>
</evidence>
<dbReference type="PROSITE" id="PS50893">
    <property type="entry name" value="ABC_TRANSPORTER_2"/>
    <property type="match status" value="1"/>
</dbReference>
<keyword evidence="2 8" id="KW-0813">Transport</keyword>
<dbReference type="Gene3D" id="3.40.50.300">
    <property type="entry name" value="P-loop containing nucleotide triphosphate hydrolases"/>
    <property type="match status" value="1"/>
</dbReference>
<comment type="subcellular location">
    <subcellularLocation>
        <location evidence="1 8">Cell membrane</location>
        <topology evidence="1 8">Peripheral membrane protein</topology>
    </subcellularLocation>
</comment>
<organism evidence="10 11">
    <name type="scientific">Anaerobacillus alkalilacustris</name>
    <dbReference type="NCBI Taxonomy" id="393763"/>
    <lineage>
        <taxon>Bacteria</taxon>
        <taxon>Bacillati</taxon>
        <taxon>Bacillota</taxon>
        <taxon>Bacilli</taxon>
        <taxon>Bacillales</taxon>
        <taxon>Bacillaceae</taxon>
        <taxon>Anaerobacillus</taxon>
    </lineage>
</organism>
<dbReference type="RefSeq" id="WP_071307894.1">
    <property type="nucleotide sequence ID" value="NZ_MLQR01000001.1"/>
</dbReference>
<dbReference type="PANTHER" id="PTHR43553">
    <property type="entry name" value="HEAVY METAL TRANSPORTER"/>
    <property type="match status" value="1"/>
</dbReference>
<comment type="similarity">
    <text evidence="8">Belongs to the ABC transporter superfamily. Energy-coupling factor EcfA family.</text>
</comment>
<name>A0A1S2LXD3_9BACI</name>
<keyword evidence="5 8" id="KW-0067">ATP-binding</keyword>
<evidence type="ECO:0000256" key="5">
    <source>
        <dbReference type="ARBA" id="ARBA00022840"/>
    </source>
</evidence>
<evidence type="ECO:0000256" key="6">
    <source>
        <dbReference type="ARBA" id="ARBA00022967"/>
    </source>
</evidence>
<dbReference type="SUPFAM" id="SSF47336">
    <property type="entry name" value="ACP-like"/>
    <property type="match status" value="1"/>
</dbReference>
<evidence type="ECO:0000256" key="1">
    <source>
        <dbReference type="ARBA" id="ARBA00004202"/>
    </source>
</evidence>
<comment type="function">
    <text evidence="8">ATP-binding (A) component of a common energy-coupling factor (ECF) ABC-transporter complex.</text>
</comment>
<keyword evidence="6" id="KW-1278">Translocase</keyword>
<reference evidence="10 11" key="1">
    <citation type="submission" date="2016-10" db="EMBL/GenBank/DDBJ databases">
        <title>Draft genome sequences of four alkaliphilic bacteria belonging to the Anaerobacillus genus.</title>
        <authorList>
            <person name="Bassil N.M."/>
            <person name="Lloyd J.R."/>
        </authorList>
    </citation>
    <scope>NUCLEOTIDE SEQUENCE [LARGE SCALE GENOMIC DNA]</scope>
    <source>
        <strain evidence="10 11">DSM 18345</strain>
    </source>
</reference>
<dbReference type="Proteomes" id="UP000179524">
    <property type="component" value="Unassembled WGS sequence"/>
</dbReference>
<dbReference type="PANTHER" id="PTHR43553:SF27">
    <property type="entry name" value="ENERGY-COUPLING FACTOR TRANSPORTER ATP-BINDING PROTEIN ECFA2"/>
    <property type="match status" value="1"/>
</dbReference>
<dbReference type="GO" id="GO:0016887">
    <property type="term" value="F:ATP hydrolysis activity"/>
    <property type="evidence" value="ECO:0007669"/>
    <property type="project" value="InterPro"/>
</dbReference>
<keyword evidence="11" id="KW-1185">Reference proteome</keyword>
<dbReference type="InterPro" id="IPR050095">
    <property type="entry name" value="ECF_ABC_transporter_ATP-bd"/>
</dbReference>
<evidence type="ECO:0000256" key="8">
    <source>
        <dbReference type="RuleBase" id="RU365104"/>
    </source>
</evidence>
<evidence type="ECO:0000313" key="11">
    <source>
        <dbReference type="Proteomes" id="UP000179524"/>
    </source>
</evidence>
<dbReference type="InterPro" id="IPR027417">
    <property type="entry name" value="P-loop_NTPase"/>
</dbReference>
<gene>
    <name evidence="10" type="ORF">BKP37_01135</name>
</gene>
<dbReference type="GO" id="GO:0015087">
    <property type="term" value="F:cobalt ion transmembrane transporter activity"/>
    <property type="evidence" value="ECO:0007669"/>
    <property type="project" value="UniProtKB-ARBA"/>
</dbReference>
<dbReference type="InterPro" id="IPR003439">
    <property type="entry name" value="ABC_transporter-like_ATP-bd"/>
</dbReference>
<keyword evidence="7 8" id="KW-0472">Membrane</keyword>
<dbReference type="GO" id="GO:0043190">
    <property type="term" value="C:ATP-binding cassette (ABC) transporter complex"/>
    <property type="evidence" value="ECO:0007669"/>
    <property type="project" value="TreeGrafter"/>
</dbReference>
<keyword evidence="3 8" id="KW-1003">Cell membrane</keyword>
<protein>
    <recommendedName>
        <fullName evidence="8">Energy-coupling factor transporter ATP-binding protein EcfA2</fullName>
        <ecNumber evidence="8">7.-.-.-</ecNumber>
    </recommendedName>
</protein>
<evidence type="ECO:0000313" key="10">
    <source>
        <dbReference type="EMBL" id="OIJ17168.1"/>
    </source>
</evidence>
<dbReference type="InterPro" id="IPR017871">
    <property type="entry name" value="ABC_transporter-like_CS"/>
</dbReference>
<dbReference type="EMBL" id="MLQR01000001">
    <property type="protein sequence ID" value="OIJ17168.1"/>
    <property type="molecule type" value="Genomic_DNA"/>
</dbReference>
<dbReference type="InterPro" id="IPR036736">
    <property type="entry name" value="ACP-like_sf"/>
</dbReference>
<dbReference type="NCBIfam" id="NF010155">
    <property type="entry name" value="PRK13634.1"/>
    <property type="match status" value="1"/>
</dbReference>
<dbReference type="InterPro" id="IPR003593">
    <property type="entry name" value="AAA+_ATPase"/>
</dbReference>
<dbReference type="InterPro" id="IPR015856">
    <property type="entry name" value="ABC_transpr_CbiO/EcfA_su"/>
</dbReference>
<dbReference type="InterPro" id="IPR030946">
    <property type="entry name" value="EcfA2"/>
</dbReference>
<evidence type="ECO:0000256" key="4">
    <source>
        <dbReference type="ARBA" id="ARBA00022741"/>
    </source>
</evidence>
<dbReference type="PROSITE" id="PS00211">
    <property type="entry name" value="ABC_TRANSPORTER_1"/>
    <property type="match status" value="1"/>
</dbReference>
<dbReference type="GO" id="GO:0042626">
    <property type="term" value="F:ATPase-coupled transmembrane transporter activity"/>
    <property type="evidence" value="ECO:0007669"/>
    <property type="project" value="TreeGrafter"/>
</dbReference>
<dbReference type="SUPFAM" id="SSF52540">
    <property type="entry name" value="P-loop containing nucleoside triphosphate hydrolases"/>
    <property type="match status" value="1"/>
</dbReference>